<reference evidence="1 2" key="1">
    <citation type="submission" date="2016-10" db="EMBL/GenBank/DDBJ databases">
        <authorList>
            <person name="de Groot N.N."/>
        </authorList>
    </citation>
    <scope>NUCLEOTIDE SEQUENCE [LARGE SCALE GENOMIC DNA]</scope>
    <source>
        <strain evidence="1 2">DSM 26915</strain>
    </source>
</reference>
<sequence>MSSHGTKHPVSDYTPFFQDGLLEPTLVPIETYWWNACAEGQIPSHAELDPRALACSLEHTLLMKRLGTSEARINVSGRSLVSAMGVEPTGLPLSLFFTVESRPYLADVTRQLFEDQCAVLLDVKFANGPLRIRKTAQILLLPLRDSYGQVTRILGGTSLDAPQGSAPRFDIVTSMTRQVDATVFASQNTGHIRRTRNGRHILKLVE</sequence>
<gene>
    <name evidence="1" type="ORF">SAMN04488045_1506</name>
</gene>
<organism evidence="1 2">
    <name type="scientific">Thalassococcus halodurans</name>
    <dbReference type="NCBI Taxonomy" id="373675"/>
    <lineage>
        <taxon>Bacteria</taxon>
        <taxon>Pseudomonadati</taxon>
        <taxon>Pseudomonadota</taxon>
        <taxon>Alphaproteobacteria</taxon>
        <taxon>Rhodobacterales</taxon>
        <taxon>Roseobacteraceae</taxon>
        <taxon>Thalassococcus</taxon>
    </lineage>
</organism>
<dbReference type="Proteomes" id="UP000236752">
    <property type="component" value="Unassembled WGS sequence"/>
</dbReference>
<proteinExistence type="predicted"/>
<accession>A0A1H5WMX8</accession>
<name>A0A1H5WMX8_9RHOB</name>
<dbReference type="Pfam" id="PF07310">
    <property type="entry name" value="PAS_5"/>
    <property type="match status" value="1"/>
</dbReference>
<evidence type="ECO:0000313" key="2">
    <source>
        <dbReference type="Proteomes" id="UP000236752"/>
    </source>
</evidence>
<dbReference type="EMBL" id="FNUZ01000002">
    <property type="protein sequence ID" value="SEG00670.1"/>
    <property type="molecule type" value="Genomic_DNA"/>
</dbReference>
<keyword evidence="2" id="KW-1185">Reference proteome</keyword>
<dbReference type="InterPro" id="IPR009922">
    <property type="entry name" value="DUF1457"/>
</dbReference>
<evidence type="ECO:0000313" key="1">
    <source>
        <dbReference type="EMBL" id="SEG00670.1"/>
    </source>
</evidence>
<protein>
    <submittedName>
        <fullName evidence="1">PAS domain-containing protein</fullName>
    </submittedName>
</protein>
<dbReference type="OrthoDB" id="8478628at2"/>
<dbReference type="AlphaFoldDB" id="A0A1H5WMX8"/>
<dbReference type="RefSeq" id="WP_103909837.1">
    <property type="nucleotide sequence ID" value="NZ_FNUZ01000002.1"/>
</dbReference>